<dbReference type="InterPro" id="IPR015914">
    <property type="entry name" value="PAPs_N"/>
</dbReference>
<evidence type="ECO:0000259" key="2">
    <source>
        <dbReference type="PROSITE" id="PS50853"/>
    </source>
</evidence>
<dbReference type="SMART" id="SM00060">
    <property type="entry name" value="FN3"/>
    <property type="match status" value="2"/>
</dbReference>
<reference evidence="3" key="1">
    <citation type="submission" date="2018-06" db="EMBL/GenBank/DDBJ databases">
        <authorList>
            <person name="Zhirakovskaya E."/>
        </authorList>
    </citation>
    <scope>NUCLEOTIDE SEQUENCE</scope>
</reference>
<feature type="domain" description="Fibronectin type-III" evidence="2">
    <location>
        <begin position="193"/>
        <end position="283"/>
    </location>
</feature>
<dbReference type="EMBL" id="UOFV01000442">
    <property type="protein sequence ID" value="VAX04017.1"/>
    <property type="molecule type" value="Genomic_DNA"/>
</dbReference>
<dbReference type="PROSITE" id="PS50853">
    <property type="entry name" value="FN3"/>
    <property type="match status" value="2"/>
</dbReference>
<dbReference type="CDD" id="cd00063">
    <property type="entry name" value="FN3"/>
    <property type="match status" value="1"/>
</dbReference>
<organism evidence="3">
    <name type="scientific">hydrothermal vent metagenome</name>
    <dbReference type="NCBI Taxonomy" id="652676"/>
    <lineage>
        <taxon>unclassified sequences</taxon>
        <taxon>metagenomes</taxon>
        <taxon>ecological metagenomes</taxon>
    </lineage>
</organism>
<feature type="non-terminal residue" evidence="3">
    <location>
        <position position="1"/>
    </location>
</feature>
<dbReference type="InterPro" id="IPR041542">
    <property type="entry name" value="GH43_C2"/>
</dbReference>
<proteinExistence type="predicted"/>
<dbReference type="PANTHER" id="PTHR22953:SF153">
    <property type="entry name" value="PURPLE ACID PHOSPHATASE"/>
    <property type="match status" value="1"/>
</dbReference>
<dbReference type="Pfam" id="PF17851">
    <property type="entry name" value="GH43_C2"/>
    <property type="match status" value="1"/>
</dbReference>
<dbReference type="InterPro" id="IPR013320">
    <property type="entry name" value="ConA-like_dom_sf"/>
</dbReference>
<dbReference type="Gene3D" id="2.60.120.200">
    <property type="match status" value="2"/>
</dbReference>
<keyword evidence="1" id="KW-0732">Signal</keyword>
<dbReference type="GO" id="GO:0003993">
    <property type="term" value="F:acid phosphatase activity"/>
    <property type="evidence" value="ECO:0007669"/>
    <property type="project" value="InterPro"/>
</dbReference>
<dbReference type="PANTHER" id="PTHR22953">
    <property type="entry name" value="ACID PHOSPHATASE RELATED"/>
    <property type="match status" value="1"/>
</dbReference>
<dbReference type="AlphaFoldDB" id="A0A3B1BGC3"/>
<dbReference type="SUPFAM" id="SSF49265">
    <property type="entry name" value="Fibronectin type III"/>
    <property type="match status" value="1"/>
</dbReference>
<accession>A0A3B1BGC3</accession>
<dbReference type="InterPro" id="IPR039331">
    <property type="entry name" value="PAPs-like"/>
</dbReference>
<evidence type="ECO:0000313" key="3">
    <source>
        <dbReference type="EMBL" id="VAX04017.1"/>
    </source>
</evidence>
<dbReference type="SUPFAM" id="SSF49899">
    <property type="entry name" value="Concanavalin A-like lectins/glucanases"/>
    <property type="match status" value="2"/>
</dbReference>
<dbReference type="GO" id="GO:0046872">
    <property type="term" value="F:metal ion binding"/>
    <property type="evidence" value="ECO:0007669"/>
    <property type="project" value="InterPro"/>
</dbReference>
<dbReference type="Pfam" id="PF16656">
    <property type="entry name" value="Pur_ac_phosph_N"/>
    <property type="match status" value="2"/>
</dbReference>
<gene>
    <name evidence="3" type="ORF">MNBD_GAMMA19-2073</name>
</gene>
<dbReference type="InterPro" id="IPR036116">
    <property type="entry name" value="FN3_sf"/>
</dbReference>
<dbReference type="InterPro" id="IPR003961">
    <property type="entry name" value="FN3_dom"/>
</dbReference>
<dbReference type="Gene3D" id="2.60.40.10">
    <property type="entry name" value="Immunoglobulins"/>
    <property type="match status" value="1"/>
</dbReference>
<evidence type="ECO:0000256" key="1">
    <source>
        <dbReference type="ARBA" id="ARBA00022729"/>
    </source>
</evidence>
<sequence>DLRIFSASFVGGVPTSRVYDVVSLSLPLYLRVERVGDTWTLSHSGDGVNWTVAVSYVHSLQVNAIGVFAGNTGGSGSPAYTALVDYFVTNATVFALDITPPVISNIAVDSAGEEATLSWTTDESADSQVMYGTAPGTYELGTVSSAALVQNHSITLTGLTPGTVYYYQVSSSDEDGNTNSSADLNFLVEDLVAPMISDVQVVRTATSATISWVTNEPTSSALEYGETNAYELGAISSAAVGTNHSVVLNGLTPDVVYYFQITATDGNNNSSSLANQTFLMSDSQSDDFNTTTLDTRWTMVDPLGDSSVGLTGSQLELNIPGGQSHDAWTTGNDTLRLMQNVVDQDFVAEVKFDSLPTLRYQIQGILVEQDNGNFLRFDYLSDGTSLRIFSASFVGGVPTSRVYDVVSSGAPLYLRVERVGDTWTLSHSGDGVSWTVAVSYVHSLQVNAIGVFTGNTWGAGSPAYTALVDYFTTDAVAQ</sequence>
<feature type="domain" description="Fibronectin type-III" evidence="2">
    <location>
        <begin position="100"/>
        <end position="191"/>
    </location>
</feature>
<protein>
    <recommendedName>
        <fullName evidence="2">Fibronectin type-III domain-containing protein</fullName>
    </recommendedName>
</protein>
<name>A0A3B1BGC3_9ZZZZ</name>
<dbReference type="Gene3D" id="2.60.40.380">
    <property type="entry name" value="Purple acid phosphatase-like, N-terminal"/>
    <property type="match status" value="1"/>
</dbReference>
<dbReference type="InterPro" id="IPR013783">
    <property type="entry name" value="Ig-like_fold"/>
</dbReference>